<dbReference type="InterPro" id="IPR001647">
    <property type="entry name" value="HTH_TetR"/>
</dbReference>
<evidence type="ECO:0000259" key="5">
    <source>
        <dbReference type="PROSITE" id="PS50977"/>
    </source>
</evidence>
<evidence type="ECO:0000256" key="3">
    <source>
        <dbReference type="ARBA" id="ARBA00023163"/>
    </source>
</evidence>
<dbReference type="Pfam" id="PF00440">
    <property type="entry name" value="TetR_N"/>
    <property type="match status" value="1"/>
</dbReference>
<protein>
    <submittedName>
        <fullName evidence="6">TetR family transcriptional regulator</fullName>
    </submittedName>
</protein>
<dbReference type="RefSeq" id="WP_188578447.1">
    <property type="nucleotide sequence ID" value="NZ_BMDZ01000028.1"/>
</dbReference>
<dbReference type="SUPFAM" id="SSF46689">
    <property type="entry name" value="Homeodomain-like"/>
    <property type="match status" value="1"/>
</dbReference>
<proteinExistence type="predicted"/>
<organism evidence="6 7">
    <name type="scientific">Tistrella bauzanensis</name>
    <dbReference type="NCBI Taxonomy" id="657419"/>
    <lineage>
        <taxon>Bacteria</taxon>
        <taxon>Pseudomonadati</taxon>
        <taxon>Pseudomonadota</taxon>
        <taxon>Alphaproteobacteria</taxon>
        <taxon>Geminicoccales</taxon>
        <taxon>Geminicoccaceae</taxon>
        <taxon>Tistrella</taxon>
    </lineage>
</organism>
<accession>A0ABQ1III1</accession>
<dbReference type="InterPro" id="IPR036271">
    <property type="entry name" value="Tet_transcr_reg_TetR-rel_C_sf"/>
</dbReference>
<dbReference type="SUPFAM" id="SSF48498">
    <property type="entry name" value="Tetracyclin repressor-like, C-terminal domain"/>
    <property type="match status" value="1"/>
</dbReference>
<evidence type="ECO:0000313" key="6">
    <source>
        <dbReference type="EMBL" id="GGB43314.1"/>
    </source>
</evidence>
<keyword evidence="2 4" id="KW-0238">DNA-binding</keyword>
<reference evidence="7" key="1">
    <citation type="journal article" date="2019" name="Int. J. Syst. Evol. Microbiol.">
        <title>The Global Catalogue of Microorganisms (GCM) 10K type strain sequencing project: providing services to taxonomists for standard genome sequencing and annotation.</title>
        <authorList>
            <consortium name="The Broad Institute Genomics Platform"/>
            <consortium name="The Broad Institute Genome Sequencing Center for Infectious Disease"/>
            <person name="Wu L."/>
            <person name="Ma J."/>
        </authorList>
    </citation>
    <scope>NUCLEOTIDE SEQUENCE [LARGE SCALE GENOMIC DNA]</scope>
    <source>
        <strain evidence="7">CGMCC 1.10188</strain>
    </source>
</reference>
<dbReference type="InterPro" id="IPR050109">
    <property type="entry name" value="HTH-type_TetR-like_transc_reg"/>
</dbReference>
<dbReference type="Proteomes" id="UP000603352">
    <property type="component" value="Unassembled WGS sequence"/>
</dbReference>
<dbReference type="Pfam" id="PF17935">
    <property type="entry name" value="TetR_C_27"/>
    <property type="match status" value="1"/>
</dbReference>
<keyword evidence="7" id="KW-1185">Reference proteome</keyword>
<evidence type="ECO:0000256" key="1">
    <source>
        <dbReference type="ARBA" id="ARBA00023015"/>
    </source>
</evidence>
<evidence type="ECO:0000313" key="7">
    <source>
        <dbReference type="Proteomes" id="UP000603352"/>
    </source>
</evidence>
<comment type="caution">
    <text evidence="6">The sequence shown here is derived from an EMBL/GenBank/DDBJ whole genome shotgun (WGS) entry which is preliminary data.</text>
</comment>
<name>A0ABQ1III1_9PROT</name>
<keyword evidence="1" id="KW-0805">Transcription regulation</keyword>
<dbReference type="PANTHER" id="PTHR30055">
    <property type="entry name" value="HTH-TYPE TRANSCRIPTIONAL REGULATOR RUTR"/>
    <property type="match status" value="1"/>
</dbReference>
<dbReference type="PROSITE" id="PS50977">
    <property type="entry name" value="HTH_TETR_2"/>
    <property type="match status" value="1"/>
</dbReference>
<keyword evidence="3" id="KW-0804">Transcription</keyword>
<sequence>MNVRTDHDETRARIADVAEELFRRLGYAKTTVADIASELGMSPANVYRFFPSKSAIVQNICCRFLDEVRERCDAIAGRPEPASVRIEAMMLDILGYHRRIVLREQRIHDVVLVGIRENWDAIMAHKEDIRAIMARILADGAANGEFPGLDADDAATALMNAGNRFCHPVMIADGLDEDLDTEARRMLRYMFAGFRAGVGAFSPPSTSPHPQNA</sequence>
<dbReference type="Gene3D" id="1.10.357.10">
    <property type="entry name" value="Tetracycline Repressor, domain 2"/>
    <property type="match status" value="1"/>
</dbReference>
<feature type="DNA-binding region" description="H-T-H motif" evidence="4">
    <location>
        <begin position="31"/>
        <end position="50"/>
    </location>
</feature>
<dbReference type="PRINTS" id="PR00455">
    <property type="entry name" value="HTHTETR"/>
</dbReference>
<dbReference type="EMBL" id="BMDZ01000028">
    <property type="protein sequence ID" value="GGB43314.1"/>
    <property type="molecule type" value="Genomic_DNA"/>
</dbReference>
<dbReference type="PANTHER" id="PTHR30055:SF151">
    <property type="entry name" value="TRANSCRIPTIONAL REGULATORY PROTEIN"/>
    <property type="match status" value="1"/>
</dbReference>
<dbReference type="InterPro" id="IPR009057">
    <property type="entry name" value="Homeodomain-like_sf"/>
</dbReference>
<evidence type="ECO:0000256" key="4">
    <source>
        <dbReference type="PROSITE-ProRule" id="PRU00335"/>
    </source>
</evidence>
<dbReference type="InterPro" id="IPR041478">
    <property type="entry name" value="TetR_C_27"/>
</dbReference>
<evidence type="ECO:0000256" key="2">
    <source>
        <dbReference type="ARBA" id="ARBA00023125"/>
    </source>
</evidence>
<feature type="domain" description="HTH tetR-type" evidence="5">
    <location>
        <begin position="8"/>
        <end position="68"/>
    </location>
</feature>
<gene>
    <name evidence="6" type="ORF">GCM10011505_25800</name>
</gene>